<dbReference type="OrthoDB" id="9803241at2"/>
<evidence type="ECO:0000313" key="1">
    <source>
        <dbReference type="EMBL" id="GAT62413.1"/>
    </source>
</evidence>
<name>A0A170Z854_9BACT</name>
<reference evidence="2" key="1">
    <citation type="submission" date="2016-04" db="EMBL/GenBank/DDBJ databases">
        <title>Draft genome sequence of Paludibacter jiangxiensis strain NM7.</title>
        <authorList>
            <person name="Qiu Y."/>
            <person name="Matsuura N."/>
            <person name="Ohashi A."/>
            <person name="Tourlousse M.D."/>
            <person name="Sekiguchi Y."/>
        </authorList>
    </citation>
    <scope>NUCLEOTIDE SEQUENCE [LARGE SCALE GENOMIC DNA]</scope>
    <source>
        <strain evidence="2">NM7</strain>
    </source>
</reference>
<organism evidence="1 2">
    <name type="scientific">Paludibacter jiangxiensis</name>
    <dbReference type="NCBI Taxonomy" id="681398"/>
    <lineage>
        <taxon>Bacteria</taxon>
        <taxon>Pseudomonadati</taxon>
        <taxon>Bacteroidota</taxon>
        <taxon>Bacteroidia</taxon>
        <taxon>Bacteroidales</taxon>
        <taxon>Paludibacteraceae</taxon>
        <taxon>Paludibacter</taxon>
    </lineage>
</organism>
<reference evidence="2" key="2">
    <citation type="journal article" date="2017" name="Genome Announc.">
        <title>Draft genome sequence of Paludibacter jiangxiensis NM7(T), a propionate-producing fermentative bacterium.</title>
        <authorList>
            <person name="Qiu Y.-L."/>
            <person name="Tourlousse D.M."/>
            <person name="Matsuura N."/>
            <person name="Ohashi A."/>
            <person name="Sekiguchi Y."/>
        </authorList>
    </citation>
    <scope>NUCLEOTIDE SEQUENCE [LARGE SCALE GENOMIC DNA]</scope>
    <source>
        <strain evidence="2">NM7</strain>
    </source>
</reference>
<dbReference type="SUPFAM" id="SSF53756">
    <property type="entry name" value="UDP-Glycosyltransferase/glycogen phosphorylase"/>
    <property type="match status" value="1"/>
</dbReference>
<sequence length="311" mass="35349">MHAPTILIAPLNWGLGHATRCVPIIRNAIADEQRVVLAADGDALRWLQSEFPELKAIQLPGFCIKYSPSDSQLLAMIRQLPKIIVGTIREHRQLKKLIQEENIQTVISDNRFGLWNKSVKSIYITHQLLIRAPYRWMEPLLRFCHRCIITRYDECWIPDIEGKGNLSGELSHKYPLPTNARFIGWLSRFPSTNAIPVKKNYTNLCLISGPEPHRTLFEQMCIERFKDREEPTLIVSGKPGDCMSGSAIGNIDLVPGLSSGELKTHLLQTPNIFCRSGYSTLMDLKLLERSANLFPTPGQPEQEYLAELHKK</sequence>
<dbReference type="Proteomes" id="UP000076586">
    <property type="component" value="Unassembled WGS sequence"/>
</dbReference>
<dbReference type="AlphaFoldDB" id="A0A170Z854"/>
<dbReference type="RefSeq" id="WP_068702571.1">
    <property type="nucleotide sequence ID" value="NZ_BDCR01000001.1"/>
</dbReference>
<proteinExistence type="predicted"/>
<accession>A0A170Z854</accession>
<dbReference type="EMBL" id="BDCR01000001">
    <property type="protein sequence ID" value="GAT62413.1"/>
    <property type="molecule type" value="Genomic_DNA"/>
</dbReference>
<keyword evidence="2" id="KW-1185">Reference proteome</keyword>
<dbReference type="STRING" id="681398.PJIAN_11007"/>
<comment type="caution">
    <text evidence="1">The sequence shown here is derived from an EMBL/GenBank/DDBJ whole genome shotgun (WGS) entry which is preliminary data.</text>
</comment>
<evidence type="ECO:0000313" key="2">
    <source>
        <dbReference type="Proteomes" id="UP000076586"/>
    </source>
</evidence>
<evidence type="ECO:0008006" key="3">
    <source>
        <dbReference type="Google" id="ProtNLM"/>
    </source>
</evidence>
<protein>
    <recommendedName>
        <fullName evidence="3">Glycosyltransferase</fullName>
    </recommendedName>
</protein>
<gene>
    <name evidence="1" type="ORF">PJIAN_11007</name>
</gene>